<evidence type="ECO:0000313" key="2">
    <source>
        <dbReference type="Proteomes" id="UP000540929"/>
    </source>
</evidence>
<evidence type="ECO:0000313" key="1">
    <source>
        <dbReference type="EMBL" id="NYH26027.1"/>
    </source>
</evidence>
<evidence type="ECO:0008006" key="3">
    <source>
        <dbReference type="Google" id="ProtNLM"/>
    </source>
</evidence>
<accession>A0A7Y9WSN0</accession>
<dbReference type="Proteomes" id="UP000540929">
    <property type="component" value="Unassembled WGS sequence"/>
</dbReference>
<dbReference type="AlphaFoldDB" id="A0A7Y9WSN0"/>
<proteinExistence type="predicted"/>
<dbReference type="RefSeq" id="WP_257030604.1">
    <property type="nucleotide sequence ID" value="NZ_JACCAS010000002.1"/>
</dbReference>
<name>A0A7Y9WSN0_9BURK</name>
<sequence>MDSTVDSVTGEQIQFTPAIYSEDDGVLFSAYDTSFGYHAFALSYEAACEHLGARNQEREQVLLAFQLNHPRIARAIRTKALPADGRRVVLEAADFA</sequence>
<organism evidence="1 2">
    <name type="scientific">Paraburkholderia bryophila</name>
    <dbReference type="NCBI Taxonomy" id="420952"/>
    <lineage>
        <taxon>Bacteria</taxon>
        <taxon>Pseudomonadati</taxon>
        <taxon>Pseudomonadota</taxon>
        <taxon>Betaproteobacteria</taxon>
        <taxon>Burkholderiales</taxon>
        <taxon>Burkholderiaceae</taxon>
        <taxon>Paraburkholderia</taxon>
    </lineage>
</organism>
<dbReference type="EMBL" id="JACCAS010000002">
    <property type="protein sequence ID" value="NYH26027.1"/>
    <property type="molecule type" value="Genomic_DNA"/>
</dbReference>
<gene>
    <name evidence="1" type="ORF">GGD40_005598</name>
</gene>
<keyword evidence="2" id="KW-1185">Reference proteome</keyword>
<reference evidence="1 2" key="1">
    <citation type="submission" date="2020-07" db="EMBL/GenBank/DDBJ databases">
        <title>Exploring microbial biodiversity for novel pathways involved in the catabolism of aromatic compounds derived from lignin.</title>
        <authorList>
            <person name="Elkins J."/>
        </authorList>
    </citation>
    <scope>NUCLEOTIDE SEQUENCE [LARGE SCALE GENOMIC DNA]</scope>
    <source>
        <strain evidence="1 2">H2C3C</strain>
    </source>
</reference>
<comment type="caution">
    <text evidence="1">The sequence shown here is derived from an EMBL/GenBank/DDBJ whole genome shotgun (WGS) entry which is preliminary data.</text>
</comment>
<protein>
    <recommendedName>
        <fullName evidence="3">DUF1488 family protein</fullName>
    </recommendedName>
</protein>